<dbReference type="Proteomes" id="UP000558089">
    <property type="component" value="Unassembled WGS sequence"/>
</dbReference>
<feature type="transmembrane region" description="Helical" evidence="1">
    <location>
        <begin position="12"/>
        <end position="31"/>
    </location>
</feature>
<comment type="caution">
    <text evidence="2">The sequence shown here is derived from an EMBL/GenBank/DDBJ whole genome shotgun (WGS) entry which is preliminary data.</text>
</comment>
<gene>
    <name evidence="2" type="ORF">GUA46_13730</name>
</gene>
<name>A0A850NLZ5_9FLAO</name>
<sequence length="187" mass="20372">MNLKLSTYTKRAITGGFISLIVILFGSFMLGELSGYEAKVLINKSLSGLNMLCNTIVLASATTLTLLLTLLGLSSGTKSKLKNDHYLHVLQIAKFDTVVFIAALISFVLFNLPITESENVPSNWYSVIYYSSLAISSILSAALIVVILMLYNTVVNIIKIVGLGQTDHYLTVSEDEKTGEQDSNPDN</sequence>
<evidence type="ECO:0000313" key="3">
    <source>
        <dbReference type="Proteomes" id="UP000558089"/>
    </source>
</evidence>
<organism evidence="2 3">
    <name type="scientific">Flagellimonas chongwuensis</name>
    <dbReference type="NCBI Taxonomy" id="2697365"/>
    <lineage>
        <taxon>Bacteria</taxon>
        <taxon>Pseudomonadati</taxon>
        <taxon>Bacteroidota</taxon>
        <taxon>Flavobacteriia</taxon>
        <taxon>Flavobacteriales</taxon>
        <taxon>Flavobacteriaceae</taxon>
        <taxon>Flagellimonas</taxon>
    </lineage>
</organism>
<dbReference type="EMBL" id="WYET01000007">
    <property type="protein sequence ID" value="NVN19405.1"/>
    <property type="molecule type" value="Genomic_DNA"/>
</dbReference>
<proteinExistence type="predicted"/>
<feature type="transmembrane region" description="Helical" evidence="1">
    <location>
        <begin position="95"/>
        <end position="115"/>
    </location>
</feature>
<keyword evidence="1" id="KW-1133">Transmembrane helix</keyword>
<evidence type="ECO:0000313" key="2">
    <source>
        <dbReference type="EMBL" id="NVN19405.1"/>
    </source>
</evidence>
<feature type="transmembrane region" description="Helical" evidence="1">
    <location>
        <begin position="127"/>
        <end position="151"/>
    </location>
</feature>
<keyword evidence="1" id="KW-0472">Membrane</keyword>
<accession>A0A850NLZ5</accession>
<protein>
    <submittedName>
        <fullName evidence="2">Uncharacterized protein</fullName>
    </submittedName>
</protein>
<dbReference type="AlphaFoldDB" id="A0A850NLZ5"/>
<dbReference type="RefSeq" id="WP_176620970.1">
    <property type="nucleotide sequence ID" value="NZ_WYET01000007.1"/>
</dbReference>
<evidence type="ECO:0000256" key="1">
    <source>
        <dbReference type="SAM" id="Phobius"/>
    </source>
</evidence>
<keyword evidence="1" id="KW-0812">Transmembrane</keyword>
<keyword evidence="3" id="KW-1185">Reference proteome</keyword>
<feature type="transmembrane region" description="Helical" evidence="1">
    <location>
        <begin position="51"/>
        <end position="74"/>
    </location>
</feature>
<reference evidence="2 3" key="1">
    <citation type="submission" date="2020-01" db="EMBL/GenBank/DDBJ databases">
        <title>Draft Genome Analysis of Muricauda sp. HICW Isolated from coastal seawater of PR China.</title>
        <authorList>
            <person name="Chen M.-X."/>
        </authorList>
    </citation>
    <scope>NUCLEOTIDE SEQUENCE [LARGE SCALE GENOMIC DNA]</scope>
    <source>
        <strain evidence="2 3">HICW</strain>
    </source>
</reference>